<dbReference type="Gene3D" id="3.40.50.150">
    <property type="entry name" value="Vaccinia Virus protein VP39"/>
    <property type="match status" value="1"/>
</dbReference>
<proteinExistence type="predicted"/>
<dbReference type="Pfam" id="PF13847">
    <property type="entry name" value="Methyltransf_31"/>
    <property type="match status" value="1"/>
</dbReference>
<dbReference type="InterPro" id="IPR029063">
    <property type="entry name" value="SAM-dependent_MTases_sf"/>
</dbReference>
<dbReference type="EMBL" id="JAANHS010000011">
    <property type="protein sequence ID" value="NHB77807.1"/>
    <property type="molecule type" value="Genomic_DNA"/>
</dbReference>
<feature type="domain" description="Methyltransferase" evidence="1">
    <location>
        <begin position="45"/>
        <end position="102"/>
    </location>
</feature>
<dbReference type="InterPro" id="IPR052514">
    <property type="entry name" value="SAM-dependent_MTase"/>
</dbReference>
<gene>
    <name evidence="2" type="ORF">G8O29_13875</name>
</gene>
<dbReference type="CDD" id="cd02440">
    <property type="entry name" value="AdoMet_MTases"/>
    <property type="match status" value="1"/>
</dbReference>
<dbReference type="InterPro" id="IPR006342">
    <property type="entry name" value="FkbM_mtfrase"/>
</dbReference>
<dbReference type="SUPFAM" id="SSF53335">
    <property type="entry name" value="S-adenosyl-L-methionine-dependent methyltransferases"/>
    <property type="match status" value="1"/>
</dbReference>
<dbReference type="GO" id="GO:0032259">
    <property type="term" value="P:methylation"/>
    <property type="evidence" value="ECO:0007669"/>
    <property type="project" value="UniProtKB-KW"/>
</dbReference>
<dbReference type="Proteomes" id="UP001515660">
    <property type="component" value="Unassembled WGS sequence"/>
</dbReference>
<accession>A0ABX0G946</accession>
<protein>
    <submittedName>
        <fullName evidence="2">FkbM family methyltransferase</fullName>
    </submittedName>
</protein>
<reference evidence="2 3" key="1">
    <citation type="journal article" date="2022" name="Microorganisms">
        <title>Genome Sequence and Characterization of a Xanthorhodopsin-Containing, Aerobic Anoxygenic Phototrophic Rhodobacter Species, Isolated from Mesophilic Conditions at Yellowstone National Park.</title>
        <authorList>
            <person name="Kyndt J.A."/>
            <person name="Robertson S."/>
            <person name="Shoffstall I.B."/>
            <person name="Ramaley R.F."/>
            <person name="Meyer T.E."/>
        </authorList>
    </citation>
    <scope>NUCLEOTIDE SEQUENCE [LARGE SCALE GENOMIC DNA]</scope>
    <source>
        <strain evidence="2 3">M37P</strain>
    </source>
</reference>
<dbReference type="GO" id="GO:0008168">
    <property type="term" value="F:methyltransferase activity"/>
    <property type="evidence" value="ECO:0007669"/>
    <property type="project" value="UniProtKB-KW"/>
</dbReference>
<name>A0ABX0G946_9RHOB</name>
<comment type="caution">
    <text evidence="2">The sequence shown here is derived from an EMBL/GenBank/DDBJ whole genome shotgun (WGS) entry which is preliminary data.</text>
</comment>
<dbReference type="InterPro" id="IPR025714">
    <property type="entry name" value="Methyltranfer_dom"/>
</dbReference>
<evidence type="ECO:0000259" key="1">
    <source>
        <dbReference type="Pfam" id="PF13847"/>
    </source>
</evidence>
<dbReference type="RefSeq" id="WP_166403824.1">
    <property type="nucleotide sequence ID" value="NZ_JAANHS010000011.1"/>
</dbReference>
<keyword evidence="2" id="KW-0489">Methyltransferase</keyword>
<evidence type="ECO:0000313" key="2">
    <source>
        <dbReference type="EMBL" id="NHB77807.1"/>
    </source>
</evidence>
<dbReference type="PANTHER" id="PTHR34203:SF15">
    <property type="entry name" value="SLL1173 PROTEIN"/>
    <property type="match status" value="1"/>
</dbReference>
<organism evidence="2 3">
    <name type="scientific">Rhodobacter calidifons</name>
    <dbReference type="NCBI Taxonomy" id="2715277"/>
    <lineage>
        <taxon>Bacteria</taxon>
        <taxon>Pseudomonadati</taxon>
        <taxon>Pseudomonadota</taxon>
        <taxon>Alphaproteobacteria</taxon>
        <taxon>Rhodobacterales</taxon>
        <taxon>Rhodobacter group</taxon>
        <taxon>Rhodobacter</taxon>
    </lineage>
</organism>
<keyword evidence="2" id="KW-0808">Transferase</keyword>
<dbReference type="NCBIfam" id="TIGR01444">
    <property type="entry name" value="fkbM_fam"/>
    <property type="match status" value="1"/>
</dbReference>
<sequence>MRAFTLRGLTLYLPEAALKGNLERALTSGRYENHEADALLRHLRPGDRVLDLGAGLGFICALAAGVVGQAAVMGVEAGPETVKLARRNLAANGFPGVKVLKGAVVATGEGEVEFGQRPAFWASALKGPKGWPENAEVIRVPVRPLGPLLAKFAPTVISCDIEGGELEVLTGPLPGVRLVVVETHPPVYGPEGVARIVAALRAQGFAEVEGAKKDTLVFGRG</sequence>
<dbReference type="PANTHER" id="PTHR34203">
    <property type="entry name" value="METHYLTRANSFERASE, FKBM FAMILY PROTEIN"/>
    <property type="match status" value="1"/>
</dbReference>
<evidence type="ECO:0000313" key="3">
    <source>
        <dbReference type="Proteomes" id="UP001515660"/>
    </source>
</evidence>
<keyword evidence="3" id="KW-1185">Reference proteome</keyword>